<dbReference type="Proteomes" id="UP000295696">
    <property type="component" value="Unassembled WGS sequence"/>
</dbReference>
<gene>
    <name evidence="1" type="ORF">EDD52_11944</name>
</gene>
<accession>A0A4V2UMZ7</accession>
<proteinExistence type="predicted"/>
<sequence length="113" mass="12721">MFEEWLIIIATETLPQPKPLKKPNFHIGGVTLQNACDQQILAAVGTETAFDDSTSDRRFDLSSLGVTQSHLYGNLHHTVRALVALIANFLPAFREEAQQRDPRQVFCYYTASE</sequence>
<organism evidence="1 2">
    <name type="scientific">Primorskyibacter sedentarius</name>
    <dbReference type="NCBI Taxonomy" id="745311"/>
    <lineage>
        <taxon>Bacteria</taxon>
        <taxon>Pseudomonadati</taxon>
        <taxon>Pseudomonadota</taxon>
        <taxon>Alphaproteobacteria</taxon>
        <taxon>Rhodobacterales</taxon>
        <taxon>Roseobacteraceae</taxon>
        <taxon>Primorskyibacter</taxon>
    </lineage>
</organism>
<comment type="caution">
    <text evidence="1">The sequence shown here is derived from an EMBL/GenBank/DDBJ whole genome shotgun (WGS) entry which is preliminary data.</text>
</comment>
<dbReference type="EMBL" id="SLZU01000019">
    <property type="protein sequence ID" value="TCS59741.1"/>
    <property type="molecule type" value="Genomic_DNA"/>
</dbReference>
<evidence type="ECO:0000313" key="2">
    <source>
        <dbReference type="Proteomes" id="UP000295696"/>
    </source>
</evidence>
<dbReference type="AlphaFoldDB" id="A0A4V2UMZ7"/>
<evidence type="ECO:0000313" key="1">
    <source>
        <dbReference type="EMBL" id="TCS59741.1"/>
    </source>
</evidence>
<protein>
    <submittedName>
        <fullName evidence="1">Uncharacterized protein</fullName>
    </submittedName>
</protein>
<name>A0A4V2UMZ7_9RHOB</name>
<reference evidence="1 2" key="1">
    <citation type="submission" date="2019-03" db="EMBL/GenBank/DDBJ databases">
        <title>Genomic Encyclopedia of Type Strains, Phase IV (KMG-IV): sequencing the most valuable type-strain genomes for metagenomic binning, comparative biology and taxonomic classification.</title>
        <authorList>
            <person name="Goeker M."/>
        </authorList>
    </citation>
    <scope>NUCLEOTIDE SEQUENCE [LARGE SCALE GENOMIC DNA]</scope>
    <source>
        <strain evidence="1 2">DSM 104836</strain>
    </source>
</reference>
<keyword evidence="2" id="KW-1185">Reference proteome</keyword>